<organism evidence="1 2">
    <name type="scientific">Stylosanthes scabra</name>
    <dbReference type="NCBI Taxonomy" id="79078"/>
    <lineage>
        <taxon>Eukaryota</taxon>
        <taxon>Viridiplantae</taxon>
        <taxon>Streptophyta</taxon>
        <taxon>Embryophyta</taxon>
        <taxon>Tracheophyta</taxon>
        <taxon>Spermatophyta</taxon>
        <taxon>Magnoliopsida</taxon>
        <taxon>eudicotyledons</taxon>
        <taxon>Gunneridae</taxon>
        <taxon>Pentapetalae</taxon>
        <taxon>rosids</taxon>
        <taxon>fabids</taxon>
        <taxon>Fabales</taxon>
        <taxon>Fabaceae</taxon>
        <taxon>Papilionoideae</taxon>
        <taxon>50 kb inversion clade</taxon>
        <taxon>dalbergioids sensu lato</taxon>
        <taxon>Dalbergieae</taxon>
        <taxon>Pterocarpus clade</taxon>
        <taxon>Stylosanthes</taxon>
    </lineage>
</organism>
<protein>
    <submittedName>
        <fullName evidence="1">Uncharacterized protein</fullName>
    </submittedName>
</protein>
<gene>
    <name evidence="1" type="ORF">PIB30_020483</name>
</gene>
<accession>A0ABU6W6K2</accession>
<evidence type="ECO:0000313" key="2">
    <source>
        <dbReference type="Proteomes" id="UP001341840"/>
    </source>
</evidence>
<dbReference type="EMBL" id="JASCZI010181308">
    <property type="protein sequence ID" value="MED6181561.1"/>
    <property type="molecule type" value="Genomic_DNA"/>
</dbReference>
<proteinExistence type="predicted"/>
<dbReference type="Proteomes" id="UP001341840">
    <property type="component" value="Unassembled WGS sequence"/>
</dbReference>
<name>A0ABU6W6K2_9FABA</name>
<sequence length="115" mass="12460">MPPPNFRVLASSCSPSISLATLLSWASGFFNCVIWPLHESVTFFAVVYGPLIISWSGGSGDYLLCLLSSTPPSSLPSPFSFSPSIILHFGFAFSTCDCKRNLQERSHDGAGKEIR</sequence>
<reference evidence="1 2" key="1">
    <citation type="journal article" date="2023" name="Plants (Basel)">
        <title>Bridging the Gap: Combining Genomics and Transcriptomics Approaches to Understand Stylosanthes scabra, an Orphan Legume from the Brazilian Caatinga.</title>
        <authorList>
            <person name="Ferreira-Neto J.R.C."/>
            <person name="da Silva M.D."/>
            <person name="Binneck E."/>
            <person name="de Melo N.F."/>
            <person name="da Silva R.H."/>
            <person name="de Melo A.L.T.M."/>
            <person name="Pandolfi V."/>
            <person name="Bustamante F.O."/>
            <person name="Brasileiro-Vidal A.C."/>
            <person name="Benko-Iseppon A.M."/>
        </authorList>
    </citation>
    <scope>NUCLEOTIDE SEQUENCE [LARGE SCALE GENOMIC DNA]</scope>
    <source>
        <tissue evidence="1">Leaves</tissue>
    </source>
</reference>
<evidence type="ECO:0000313" key="1">
    <source>
        <dbReference type="EMBL" id="MED6181561.1"/>
    </source>
</evidence>
<keyword evidence="2" id="KW-1185">Reference proteome</keyword>
<comment type="caution">
    <text evidence="1">The sequence shown here is derived from an EMBL/GenBank/DDBJ whole genome shotgun (WGS) entry which is preliminary data.</text>
</comment>